<comment type="similarity">
    <text evidence="11">Belongs to the IPP isomerase type 2 family.</text>
</comment>
<dbReference type="GO" id="GO:0004452">
    <property type="term" value="F:isopentenyl-diphosphate delta-isomerase activity"/>
    <property type="evidence" value="ECO:0007669"/>
    <property type="project" value="UniProtKB-UniRule"/>
</dbReference>
<keyword evidence="4 11" id="KW-0288">FMN</keyword>
<reference evidence="13 14" key="1">
    <citation type="submission" date="2018-04" db="EMBL/GenBank/DDBJ databases">
        <title>Genomic Encyclopedia of Archaeal and Bacterial Type Strains, Phase II (KMG-II): from individual species to whole genera.</title>
        <authorList>
            <person name="Goeker M."/>
        </authorList>
    </citation>
    <scope>NUCLEOTIDE SEQUENCE [LARGE SCALE GENOMIC DNA]</scope>
    <source>
        <strain evidence="13 14">DSM 45787</strain>
    </source>
</reference>
<dbReference type="AlphaFoldDB" id="A0A2T6C4N4"/>
<dbReference type="InterPro" id="IPR011179">
    <property type="entry name" value="IPdP_isomerase"/>
</dbReference>
<dbReference type="RefSeq" id="WP_108022115.1">
    <property type="nucleotide sequence ID" value="NZ_QBKR01000004.1"/>
</dbReference>
<comment type="function">
    <text evidence="11">Involved in the biosynthesis of isoprenoids. Catalyzes the 1,3-allylic rearrangement of the homoallylic substrate isopentenyl (IPP) to its allylic isomer, dimethylallyl diphosphate (DMAPP).</text>
</comment>
<dbReference type="GO" id="GO:0005737">
    <property type="term" value="C:cytoplasm"/>
    <property type="evidence" value="ECO:0007669"/>
    <property type="project" value="UniProtKB-SubCell"/>
</dbReference>
<evidence type="ECO:0000256" key="6">
    <source>
        <dbReference type="ARBA" id="ARBA00022842"/>
    </source>
</evidence>
<comment type="cofactor">
    <cofactor evidence="1 11">
        <name>FMN</name>
        <dbReference type="ChEBI" id="CHEBI:58210"/>
    </cofactor>
</comment>
<feature type="domain" description="FMN-dependent dehydrogenase" evidence="12">
    <location>
        <begin position="176"/>
        <end position="336"/>
    </location>
</feature>
<keyword evidence="14" id="KW-1185">Reference proteome</keyword>
<dbReference type="PANTHER" id="PTHR43665:SF1">
    <property type="entry name" value="ISOPENTENYL-DIPHOSPHATE DELTA-ISOMERASE"/>
    <property type="match status" value="1"/>
</dbReference>
<dbReference type="GO" id="GO:0000287">
    <property type="term" value="F:magnesium ion binding"/>
    <property type="evidence" value="ECO:0007669"/>
    <property type="project" value="UniProtKB-UniRule"/>
</dbReference>
<dbReference type="Pfam" id="PF01070">
    <property type="entry name" value="FMN_dh"/>
    <property type="match status" value="2"/>
</dbReference>
<dbReference type="HAMAP" id="MF_00354">
    <property type="entry name" value="Idi_2"/>
    <property type="match status" value="1"/>
</dbReference>
<feature type="binding site" evidence="11">
    <location>
        <position position="67"/>
    </location>
    <ligand>
        <name>FMN</name>
        <dbReference type="ChEBI" id="CHEBI:58210"/>
    </ligand>
</feature>
<dbReference type="InterPro" id="IPR000262">
    <property type="entry name" value="FMN-dep_DH"/>
</dbReference>
<dbReference type="OrthoDB" id="9795032at2"/>
<feature type="binding site" evidence="11">
    <location>
        <position position="162"/>
    </location>
    <ligand>
        <name>Mg(2+)</name>
        <dbReference type="ChEBI" id="CHEBI:18420"/>
    </ligand>
</feature>
<keyword evidence="8 11" id="KW-0414">Isoprene biosynthesis</keyword>
<dbReference type="NCBIfam" id="TIGR02151">
    <property type="entry name" value="IPP_isom_2"/>
    <property type="match status" value="1"/>
</dbReference>
<dbReference type="GO" id="GO:0016491">
    <property type="term" value="F:oxidoreductase activity"/>
    <property type="evidence" value="ECO:0007669"/>
    <property type="project" value="InterPro"/>
</dbReference>
<evidence type="ECO:0000256" key="5">
    <source>
        <dbReference type="ARBA" id="ARBA00022723"/>
    </source>
</evidence>
<evidence type="ECO:0000256" key="3">
    <source>
        <dbReference type="ARBA" id="ARBA00022630"/>
    </source>
</evidence>
<evidence type="ECO:0000256" key="11">
    <source>
        <dbReference type="HAMAP-Rule" id="MF_00354"/>
    </source>
</evidence>
<dbReference type="EC" id="5.3.3.2" evidence="11"/>
<comment type="subunit">
    <text evidence="10 11">Homooctamer. Dimer of tetramers.</text>
</comment>
<dbReference type="SUPFAM" id="SSF51395">
    <property type="entry name" value="FMN-linked oxidoreductases"/>
    <property type="match status" value="1"/>
</dbReference>
<dbReference type="InterPro" id="IPR013785">
    <property type="entry name" value="Aldolase_TIM"/>
</dbReference>
<evidence type="ECO:0000256" key="9">
    <source>
        <dbReference type="ARBA" id="ARBA00023235"/>
    </source>
</evidence>
<dbReference type="EMBL" id="QBKR01000004">
    <property type="protein sequence ID" value="PTX63284.1"/>
    <property type="molecule type" value="Genomic_DNA"/>
</dbReference>
<evidence type="ECO:0000256" key="10">
    <source>
        <dbReference type="ARBA" id="ARBA00025810"/>
    </source>
</evidence>
<keyword evidence="6 11" id="KW-0460">Magnesium</keyword>
<proteinExistence type="inferred from homology"/>
<dbReference type="CDD" id="cd02811">
    <property type="entry name" value="IDI-2_FMN"/>
    <property type="match status" value="1"/>
</dbReference>
<feature type="binding site" evidence="11">
    <location>
        <begin position="98"/>
        <end position="100"/>
    </location>
    <ligand>
        <name>substrate</name>
    </ligand>
</feature>
<evidence type="ECO:0000256" key="7">
    <source>
        <dbReference type="ARBA" id="ARBA00022857"/>
    </source>
</evidence>
<feature type="binding site" evidence="11">
    <location>
        <position position="223"/>
    </location>
    <ligand>
        <name>FMN</name>
        <dbReference type="ChEBI" id="CHEBI:58210"/>
    </ligand>
</feature>
<comment type="caution">
    <text evidence="11">Lacks conserved residue(s) required for the propagation of feature annotation.</text>
</comment>
<gene>
    <name evidence="11" type="primary">fni</name>
    <name evidence="13" type="ORF">C8P63_104129</name>
</gene>
<comment type="catalytic activity">
    <reaction evidence="11">
        <text>isopentenyl diphosphate = dimethylallyl diphosphate</text>
        <dbReference type="Rhea" id="RHEA:23284"/>
        <dbReference type="ChEBI" id="CHEBI:57623"/>
        <dbReference type="ChEBI" id="CHEBI:128769"/>
        <dbReference type="EC" id="5.3.3.2"/>
    </reaction>
</comment>
<feature type="binding site" evidence="11">
    <location>
        <position position="98"/>
    </location>
    <ligand>
        <name>FMN</name>
        <dbReference type="ChEBI" id="CHEBI:58210"/>
    </ligand>
</feature>
<comment type="subcellular location">
    <subcellularLocation>
        <location evidence="11">Cytoplasm</location>
    </subcellularLocation>
</comment>
<feature type="binding site" evidence="11">
    <location>
        <begin position="9"/>
        <end position="10"/>
    </location>
    <ligand>
        <name>substrate</name>
    </ligand>
</feature>
<dbReference type="Proteomes" id="UP000244240">
    <property type="component" value="Unassembled WGS sequence"/>
</dbReference>
<dbReference type="GO" id="GO:0008299">
    <property type="term" value="P:isoprenoid biosynthetic process"/>
    <property type="evidence" value="ECO:0007669"/>
    <property type="project" value="UniProtKB-UniRule"/>
</dbReference>
<feature type="binding site" evidence="11">
    <location>
        <begin position="68"/>
        <end position="70"/>
    </location>
    <ligand>
        <name>FMN</name>
        <dbReference type="ChEBI" id="CHEBI:58210"/>
    </ligand>
</feature>
<comment type="cofactor">
    <cofactor evidence="11">
        <name>NADPH</name>
        <dbReference type="ChEBI" id="CHEBI:57783"/>
    </cofactor>
</comment>
<name>A0A2T6C4N4_9BACL</name>
<comment type="caution">
    <text evidence="13">The sequence shown here is derived from an EMBL/GenBank/DDBJ whole genome shotgun (WGS) entry which is preliminary data.</text>
</comment>
<sequence length="349" mass="38152">MKEPNHSKRKSEHIDIVLNRKVTGTGITTGFETYRFIHQALPEIAFSDISLETDFLGKRLKAPFLISSMTGGTKKARRINRNLASAAEARGWAMGLGSVRAALEHPETADTFNMREVAPSIPLLANLGAVQLNYGYGVDHCRRAVEVTKADALILHLNSLQEVFQPGGNTDFRNLLQKIEDVASALEVPVGVKEVGWGIHGELARRLFDAGVAFVDVAGAGGTSWSQVEKYRSRDELRFQAARAFEDWGLPTADCLRDVRSLTPEGTLIASGGLKDGVEGAKALALGANLAGYGRSLLRPATEPAEEAITRQLERIELECKITMFATGIDRVEMLKGTKRIVKKERADR</sequence>
<dbReference type="GO" id="GO:0010181">
    <property type="term" value="F:FMN binding"/>
    <property type="evidence" value="ECO:0007669"/>
    <property type="project" value="UniProtKB-UniRule"/>
</dbReference>
<dbReference type="GO" id="GO:0070402">
    <property type="term" value="F:NADPH binding"/>
    <property type="evidence" value="ECO:0007669"/>
    <property type="project" value="UniProtKB-UniRule"/>
</dbReference>
<dbReference type="PIRSF" id="PIRSF003314">
    <property type="entry name" value="IPP_isomerase"/>
    <property type="match status" value="1"/>
</dbReference>
<feature type="binding site" evidence="11">
    <location>
        <begin position="273"/>
        <end position="275"/>
    </location>
    <ligand>
        <name>FMN</name>
        <dbReference type="ChEBI" id="CHEBI:58210"/>
    </ligand>
</feature>
<feature type="binding site" evidence="11">
    <location>
        <position position="126"/>
    </location>
    <ligand>
        <name>FMN</name>
        <dbReference type="ChEBI" id="CHEBI:58210"/>
    </ligand>
</feature>
<keyword evidence="2 11" id="KW-0963">Cytoplasm</keyword>
<evidence type="ECO:0000256" key="1">
    <source>
        <dbReference type="ARBA" id="ARBA00001917"/>
    </source>
</evidence>
<feature type="binding site" evidence="11">
    <location>
        <position position="193"/>
    </location>
    <ligand>
        <name>FMN</name>
        <dbReference type="ChEBI" id="CHEBI:58210"/>
    </ligand>
</feature>
<keyword evidence="3 11" id="KW-0285">Flavoprotein</keyword>
<feature type="binding site" evidence="11">
    <location>
        <position position="161"/>
    </location>
    <ligand>
        <name>substrate</name>
    </ligand>
</feature>
<keyword evidence="5 11" id="KW-0479">Metal-binding</keyword>
<evidence type="ECO:0000256" key="4">
    <source>
        <dbReference type="ARBA" id="ARBA00022643"/>
    </source>
</evidence>
<dbReference type="Gene3D" id="3.20.20.70">
    <property type="entry name" value="Aldolase class I"/>
    <property type="match status" value="1"/>
</dbReference>
<evidence type="ECO:0000256" key="8">
    <source>
        <dbReference type="ARBA" id="ARBA00023229"/>
    </source>
</evidence>
<keyword evidence="7 11" id="KW-0521">NADP</keyword>
<organism evidence="13 14">
    <name type="scientific">Melghirimyces profundicolus</name>
    <dbReference type="NCBI Taxonomy" id="1242148"/>
    <lineage>
        <taxon>Bacteria</taxon>
        <taxon>Bacillati</taxon>
        <taxon>Bacillota</taxon>
        <taxon>Bacilli</taxon>
        <taxon>Bacillales</taxon>
        <taxon>Thermoactinomycetaceae</taxon>
        <taxon>Melghirimyces</taxon>
    </lineage>
</organism>
<feature type="domain" description="FMN-dependent dehydrogenase" evidence="12">
    <location>
        <begin position="11"/>
        <end position="100"/>
    </location>
</feature>
<evidence type="ECO:0000313" key="14">
    <source>
        <dbReference type="Proteomes" id="UP000244240"/>
    </source>
</evidence>
<accession>A0A2T6C4N4</accession>
<protein>
    <recommendedName>
        <fullName evidence="11">Isopentenyl-diphosphate delta-isomerase</fullName>
        <shortName evidence="11">IPP isomerase</shortName>
        <ecNumber evidence="11">5.3.3.2</ecNumber>
    </recommendedName>
    <alternativeName>
        <fullName evidence="11">Isopentenyl diphosphate:dimethylallyl diphosphate isomerase</fullName>
    </alternativeName>
    <alternativeName>
        <fullName evidence="11">Isopentenyl pyrophosphate isomerase</fullName>
    </alternativeName>
    <alternativeName>
        <fullName evidence="11">Type 2 isopentenyl diphosphate isomerase</fullName>
        <shortName evidence="11">IDI-2</shortName>
    </alternativeName>
</protein>
<dbReference type="PANTHER" id="PTHR43665">
    <property type="entry name" value="ISOPENTENYL-DIPHOSPHATE DELTA-ISOMERASE"/>
    <property type="match status" value="1"/>
</dbReference>
<comment type="cofactor">
    <cofactor evidence="11">
        <name>Mg(2+)</name>
        <dbReference type="ChEBI" id="CHEBI:18420"/>
    </cofactor>
</comment>
<evidence type="ECO:0000313" key="13">
    <source>
        <dbReference type="EMBL" id="PTX63284.1"/>
    </source>
</evidence>
<evidence type="ECO:0000256" key="2">
    <source>
        <dbReference type="ARBA" id="ARBA00022490"/>
    </source>
</evidence>
<keyword evidence="9 11" id="KW-0413">Isomerase</keyword>
<evidence type="ECO:0000259" key="12">
    <source>
        <dbReference type="Pfam" id="PF01070"/>
    </source>
</evidence>